<evidence type="ECO:0000313" key="2">
    <source>
        <dbReference type="Proteomes" id="UP000626697"/>
    </source>
</evidence>
<organism evidence="1 2">
    <name type="scientific">Peribacillus huizhouensis</name>
    <dbReference type="NCBI Taxonomy" id="1501239"/>
    <lineage>
        <taxon>Bacteria</taxon>
        <taxon>Bacillati</taxon>
        <taxon>Bacillota</taxon>
        <taxon>Bacilli</taxon>
        <taxon>Bacillales</taxon>
        <taxon>Bacillaceae</taxon>
        <taxon>Peribacillus</taxon>
    </lineage>
</organism>
<sequence>MTDLDGLTLKISVEDRHDGGLSVTGTDVESGETYVLISKPGISKYIEADTDERLRKLEWQMAFVLEDIAMLTERTKGVGQ</sequence>
<reference evidence="1 2" key="1">
    <citation type="submission" date="2020-08" db="EMBL/GenBank/DDBJ databases">
        <title>Genomic Encyclopedia of Type Strains, Phase IV (KMG-IV): sequencing the most valuable type-strain genomes for metagenomic binning, comparative biology and taxonomic classification.</title>
        <authorList>
            <person name="Goeker M."/>
        </authorList>
    </citation>
    <scope>NUCLEOTIDE SEQUENCE [LARGE SCALE GENOMIC DNA]</scope>
    <source>
        <strain evidence="1 2">DSM 105481</strain>
    </source>
</reference>
<name>A0ABR6CR80_9BACI</name>
<dbReference type="EMBL" id="JACJHX010000008">
    <property type="protein sequence ID" value="MBA9027543.1"/>
    <property type="molecule type" value="Genomic_DNA"/>
</dbReference>
<keyword evidence="2" id="KW-1185">Reference proteome</keyword>
<protein>
    <submittedName>
        <fullName evidence="1">Uncharacterized protein</fullName>
    </submittedName>
</protein>
<accession>A0ABR6CR80</accession>
<gene>
    <name evidence="1" type="ORF">HNP81_002833</name>
</gene>
<proteinExistence type="predicted"/>
<comment type="caution">
    <text evidence="1">The sequence shown here is derived from an EMBL/GenBank/DDBJ whole genome shotgun (WGS) entry which is preliminary data.</text>
</comment>
<evidence type="ECO:0000313" key="1">
    <source>
        <dbReference type="EMBL" id="MBA9027543.1"/>
    </source>
</evidence>
<dbReference type="RefSeq" id="WP_182502991.1">
    <property type="nucleotide sequence ID" value="NZ_JACJHX010000008.1"/>
</dbReference>
<dbReference type="Proteomes" id="UP000626697">
    <property type="component" value="Unassembled WGS sequence"/>
</dbReference>